<dbReference type="EMBL" id="JACHIA010000003">
    <property type="protein sequence ID" value="MBB6069813.1"/>
    <property type="molecule type" value="Genomic_DNA"/>
</dbReference>
<dbReference type="EC" id="6.3.4.14" evidence="11"/>
<feature type="compositionally biased region" description="Low complexity" evidence="8">
    <location>
        <begin position="477"/>
        <end position="486"/>
    </location>
</feature>
<dbReference type="UniPathway" id="UPA00655">
    <property type="reaction ID" value="UER00711"/>
</dbReference>
<dbReference type="SUPFAM" id="SSF56059">
    <property type="entry name" value="Glutathione synthetase ATP-binding domain-like"/>
    <property type="match status" value="1"/>
</dbReference>
<feature type="domain" description="Biotin carboxylation" evidence="10">
    <location>
        <begin position="1"/>
        <end position="445"/>
    </location>
</feature>
<dbReference type="InterPro" id="IPR050856">
    <property type="entry name" value="Biotin_carboxylase_complex"/>
</dbReference>
<dbReference type="FunFam" id="3.30.1490.20:FF:000018">
    <property type="entry name" value="Biotin carboxylase"/>
    <property type="match status" value="1"/>
</dbReference>
<dbReference type="FunFam" id="3.40.50.20:FF:000010">
    <property type="entry name" value="Propionyl-CoA carboxylase subunit alpha"/>
    <property type="match status" value="1"/>
</dbReference>
<dbReference type="InterPro" id="IPR005482">
    <property type="entry name" value="Biotin_COase_C"/>
</dbReference>
<dbReference type="PROSITE" id="PS00867">
    <property type="entry name" value="CPSASE_2"/>
    <property type="match status" value="1"/>
</dbReference>
<dbReference type="FunFam" id="3.30.470.20:FF:000028">
    <property type="entry name" value="Methylcrotonoyl-CoA carboxylase subunit alpha, mitochondrial"/>
    <property type="match status" value="1"/>
</dbReference>
<dbReference type="PANTHER" id="PTHR18866:SF33">
    <property type="entry name" value="METHYLCROTONOYL-COA CARBOXYLASE SUBUNIT ALPHA, MITOCHONDRIAL-RELATED"/>
    <property type="match status" value="1"/>
</dbReference>
<keyword evidence="4 7" id="KW-0067">ATP-binding</keyword>
<dbReference type="InterPro" id="IPR005481">
    <property type="entry name" value="BC-like_N"/>
</dbReference>
<accession>A0A841GW71</accession>
<evidence type="ECO:0000259" key="10">
    <source>
        <dbReference type="PROSITE" id="PS50979"/>
    </source>
</evidence>
<evidence type="ECO:0000259" key="9">
    <source>
        <dbReference type="PROSITE" id="PS50975"/>
    </source>
</evidence>
<dbReference type="PROSITE" id="PS50975">
    <property type="entry name" value="ATP_GRASP"/>
    <property type="match status" value="1"/>
</dbReference>
<comment type="caution">
    <text evidence="11">The sequence shown here is derived from an EMBL/GenBank/DDBJ whole genome shotgun (WGS) entry which is preliminary data.</text>
</comment>
<proteinExistence type="predicted"/>
<dbReference type="Pfam" id="PF02785">
    <property type="entry name" value="Biotin_carb_C"/>
    <property type="match status" value="1"/>
</dbReference>
<dbReference type="NCBIfam" id="TIGR00514">
    <property type="entry name" value="accC"/>
    <property type="match status" value="1"/>
</dbReference>
<dbReference type="InterPro" id="IPR011054">
    <property type="entry name" value="Rudment_hybrid_motif"/>
</dbReference>
<keyword evidence="6" id="KW-0092">Biotin</keyword>
<gene>
    <name evidence="11" type="ORF">HNQ61_001430</name>
</gene>
<evidence type="ECO:0000256" key="8">
    <source>
        <dbReference type="SAM" id="MobiDB-lite"/>
    </source>
</evidence>
<evidence type="ECO:0000256" key="6">
    <source>
        <dbReference type="ARBA" id="ARBA00023267"/>
    </source>
</evidence>
<dbReference type="SUPFAM" id="SSF51246">
    <property type="entry name" value="Rudiment single hybrid motif"/>
    <property type="match status" value="1"/>
</dbReference>
<feature type="region of interest" description="Disordered" evidence="8">
    <location>
        <begin position="472"/>
        <end position="499"/>
    </location>
</feature>
<dbReference type="PROSITE" id="PS00866">
    <property type="entry name" value="CPSASE_1"/>
    <property type="match status" value="1"/>
</dbReference>
<dbReference type="InterPro" id="IPR011761">
    <property type="entry name" value="ATP-grasp"/>
</dbReference>
<dbReference type="EC" id="6.4.1.2" evidence="11"/>
<dbReference type="GO" id="GO:0046872">
    <property type="term" value="F:metal ion binding"/>
    <property type="evidence" value="ECO:0007669"/>
    <property type="project" value="UniProtKB-KW"/>
</dbReference>
<dbReference type="GO" id="GO:0005524">
    <property type="term" value="F:ATP binding"/>
    <property type="evidence" value="ECO:0007669"/>
    <property type="project" value="UniProtKB-UniRule"/>
</dbReference>
<dbReference type="PROSITE" id="PS50979">
    <property type="entry name" value="BC"/>
    <property type="match status" value="1"/>
</dbReference>
<protein>
    <submittedName>
        <fullName evidence="11">Acetyl-CoA carboxylase biotin carboxylase subunit</fullName>
        <ecNumber evidence="11">6.3.4.14</ecNumber>
        <ecNumber evidence="11">6.4.1.2</ecNumber>
    </submittedName>
</protein>
<sequence length="499" mass="54276">MFNKILIANRGEIALRVIRAAHELGVKAVAVYSEADRLAPHVLAADEAYLIGPAPSAQSYLKADVLIDVAKRCGAQAIHPGYGFLSERAHFIQAVRDAGLVFIGPSPDAVTAMGDKTAARARMIDAGVPVVPGTKEALADAAEARRVAGEIGYPVLLKAAAGGGGKGMRIVRGEDEIEKAFESAGNEAQSAFGDRSVYIEKFLEGPRHIEIQLLADRHGTTLHLGERECSIQRRHQKLIEEAPSAVLTPDERAAMGAMAVAAARAVNYEGAGTVECLYQNGEFFFLEMNTRIQVEHPVTELVTGIDLVQWQIRIAAGEKLPFAQDDITFTGHAIECRITSEDPANNFMPSTGRIQNLLIPSGPGVRWDGGITPGVEVGLFYDPMLAKLIVHAPTRIEAVDRMKRALAELRVEGVDTSVPFHLRVMDEPEFREGRLDIKYLERHEDLMTAQPDEDTIRAAALAAALLEEERRTHRAMPRAGTAAAAAPVSGWRQRGWRNR</sequence>
<dbReference type="RefSeq" id="WP_170036056.1">
    <property type="nucleotide sequence ID" value="NZ_JABDTL010000002.1"/>
</dbReference>
<dbReference type="GO" id="GO:0004075">
    <property type="term" value="F:biotin carboxylase activity"/>
    <property type="evidence" value="ECO:0007669"/>
    <property type="project" value="UniProtKB-EC"/>
</dbReference>
<dbReference type="InterPro" id="IPR004549">
    <property type="entry name" value="Acetyl_CoA_COase_biotin_COase"/>
</dbReference>
<evidence type="ECO:0000256" key="3">
    <source>
        <dbReference type="ARBA" id="ARBA00022741"/>
    </source>
</evidence>
<dbReference type="NCBIfam" id="NF006367">
    <property type="entry name" value="PRK08591.1"/>
    <property type="match status" value="1"/>
</dbReference>
<keyword evidence="1 11" id="KW-0436">Ligase</keyword>
<dbReference type="InterPro" id="IPR016185">
    <property type="entry name" value="PreATP-grasp_dom_sf"/>
</dbReference>
<dbReference type="GO" id="GO:2001295">
    <property type="term" value="P:malonyl-CoA biosynthetic process"/>
    <property type="evidence" value="ECO:0007669"/>
    <property type="project" value="UniProtKB-UniPathway"/>
</dbReference>
<evidence type="ECO:0000256" key="7">
    <source>
        <dbReference type="PROSITE-ProRule" id="PRU00409"/>
    </source>
</evidence>
<dbReference type="SMART" id="SM00878">
    <property type="entry name" value="Biotin_carb_C"/>
    <property type="match status" value="1"/>
</dbReference>
<dbReference type="InterPro" id="IPR011764">
    <property type="entry name" value="Biotin_carboxylation_dom"/>
</dbReference>
<dbReference type="Pfam" id="PF02786">
    <property type="entry name" value="CPSase_L_D2"/>
    <property type="match status" value="1"/>
</dbReference>
<dbReference type="SUPFAM" id="SSF52440">
    <property type="entry name" value="PreATP-grasp domain"/>
    <property type="match status" value="1"/>
</dbReference>
<keyword evidence="2" id="KW-0479">Metal-binding</keyword>
<dbReference type="PANTHER" id="PTHR18866">
    <property type="entry name" value="CARBOXYLASE:PYRUVATE/ACETYL-COA/PROPIONYL-COA CARBOXYLASE"/>
    <property type="match status" value="1"/>
</dbReference>
<dbReference type="Proteomes" id="UP000582837">
    <property type="component" value="Unassembled WGS sequence"/>
</dbReference>
<organism evidence="11 12">
    <name type="scientific">Longimicrobium terrae</name>
    <dbReference type="NCBI Taxonomy" id="1639882"/>
    <lineage>
        <taxon>Bacteria</taxon>
        <taxon>Pseudomonadati</taxon>
        <taxon>Gemmatimonadota</taxon>
        <taxon>Longimicrobiia</taxon>
        <taxon>Longimicrobiales</taxon>
        <taxon>Longimicrobiaceae</taxon>
        <taxon>Longimicrobium</taxon>
    </lineage>
</organism>
<dbReference type="Pfam" id="PF00289">
    <property type="entry name" value="Biotin_carb_N"/>
    <property type="match status" value="1"/>
</dbReference>
<dbReference type="InterPro" id="IPR005479">
    <property type="entry name" value="CPAse_ATP-bd"/>
</dbReference>
<evidence type="ECO:0000256" key="2">
    <source>
        <dbReference type="ARBA" id="ARBA00022723"/>
    </source>
</evidence>
<keyword evidence="3 7" id="KW-0547">Nucleotide-binding</keyword>
<dbReference type="AlphaFoldDB" id="A0A841GW71"/>
<name>A0A841GW71_9BACT</name>
<keyword evidence="12" id="KW-1185">Reference proteome</keyword>
<evidence type="ECO:0000313" key="11">
    <source>
        <dbReference type="EMBL" id="MBB6069813.1"/>
    </source>
</evidence>
<feature type="domain" description="ATP-grasp" evidence="9">
    <location>
        <begin position="120"/>
        <end position="316"/>
    </location>
</feature>
<evidence type="ECO:0000256" key="5">
    <source>
        <dbReference type="ARBA" id="ARBA00022842"/>
    </source>
</evidence>
<reference evidence="11 12" key="1">
    <citation type="submission" date="2020-08" db="EMBL/GenBank/DDBJ databases">
        <title>Genomic Encyclopedia of Type Strains, Phase IV (KMG-IV): sequencing the most valuable type-strain genomes for metagenomic binning, comparative biology and taxonomic classification.</title>
        <authorList>
            <person name="Goeker M."/>
        </authorList>
    </citation>
    <scope>NUCLEOTIDE SEQUENCE [LARGE SCALE GENOMIC DNA]</scope>
    <source>
        <strain evidence="11 12">DSM 29007</strain>
    </source>
</reference>
<dbReference type="GO" id="GO:0003989">
    <property type="term" value="F:acetyl-CoA carboxylase activity"/>
    <property type="evidence" value="ECO:0007669"/>
    <property type="project" value="UniProtKB-EC"/>
</dbReference>
<dbReference type="Gene3D" id="3.30.470.20">
    <property type="entry name" value="ATP-grasp fold, B domain"/>
    <property type="match status" value="1"/>
</dbReference>
<keyword evidence="5" id="KW-0460">Magnesium</keyword>
<evidence type="ECO:0000313" key="12">
    <source>
        <dbReference type="Proteomes" id="UP000582837"/>
    </source>
</evidence>
<evidence type="ECO:0000256" key="4">
    <source>
        <dbReference type="ARBA" id="ARBA00022840"/>
    </source>
</evidence>
<evidence type="ECO:0000256" key="1">
    <source>
        <dbReference type="ARBA" id="ARBA00022598"/>
    </source>
</evidence>